<keyword evidence="4" id="KW-1185">Reference proteome</keyword>
<dbReference type="Pfam" id="PF04212">
    <property type="entry name" value="MIT"/>
    <property type="match status" value="1"/>
</dbReference>
<evidence type="ECO:0000313" key="3">
    <source>
        <dbReference type="EMBL" id="GAA5795009.1"/>
    </source>
</evidence>
<dbReference type="PANTHER" id="PTHR37327">
    <property type="entry name" value="CHROMOSOME 1, WHOLE GENOME SHOTGUN SEQUENCE"/>
    <property type="match status" value="1"/>
</dbReference>
<dbReference type="InterPro" id="IPR036181">
    <property type="entry name" value="MIT_dom_sf"/>
</dbReference>
<feature type="region of interest" description="Disordered" evidence="1">
    <location>
        <begin position="99"/>
        <end position="123"/>
    </location>
</feature>
<evidence type="ECO:0000259" key="2">
    <source>
        <dbReference type="Pfam" id="PF04212"/>
    </source>
</evidence>
<reference evidence="3 4" key="1">
    <citation type="submission" date="2024-04" db="EMBL/GenBank/DDBJ databases">
        <title>genome sequences of Mucor flavus KT1a and Helicostylum pulchrum KT1b strains isolation_sourced from the surface of a dry-aged beef.</title>
        <authorList>
            <person name="Toyotome T."/>
            <person name="Hosono M."/>
            <person name="Torimaru M."/>
            <person name="Fukuda K."/>
            <person name="Mikami N."/>
        </authorList>
    </citation>
    <scope>NUCLEOTIDE SEQUENCE [LARGE SCALE GENOMIC DNA]</scope>
    <source>
        <strain evidence="3 4">KT1b</strain>
    </source>
</reference>
<comment type="caution">
    <text evidence="3">The sequence shown here is derived from an EMBL/GenBank/DDBJ whole genome shotgun (WGS) entry which is preliminary data.</text>
</comment>
<dbReference type="EMBL" id="BAABUJ010000004">
    <property type="protein sequence ID" value="GAA5795009.1"/>
    <property type="molecule type" value="Genomic_DNA"/>
</dbReference>
<gene>
    <name evidence="3" type="ORF">HPULCUR_000360</name>
</gene>
<evidence type="ECO:0000256" key="1">
    <source>
        <dbReference type="SAM" id="MobiDB-lite"/>
    </source>
</evidence>
<sequence>MSQHSELLDMALEKSKLAVNRDSGVGDKASLHMYKEAVEALQKVLDTDLTGNKSKLKSIQESYLKRIEFLSSSLTKLNVVTPIQRQKELLEIKPSTSTPITIRKKSNPKNNNNNRYSTDFSSNHEKLSKQDYFDPDSPDTMFFEKQFKIDFKPKAVIAEEIFHPHMEPSVSTSSSFQAILGRKKNSKLLTEENNLKSTLVSYLQYNKKTAVDLGRSKSKKKWSMNTITNNQQSNKTPYMSSQSSLYSVNEDTTTTTTTTTSITLMDTFLETMTQGGFITSNLYAPKDLWFQSNIRLPATDAKIVACELLFVILGKMEKRKDFHDFTAIEIDLSILEHTLNHIKDTLIKKLGCLIPENDSTETNSSSSSRYSFMGGSSGIKTTQTLAAWSSKLSKSVERMKFEASKAIPTSDQNNEAYIKTLIRLFTLAKVLDQWNTIIEGVAHQKPLTYKRAFLTIQRCINLFKVTVCEFVLKDYEALLDKWLKRSSDWMFD</sequence>
<feature type="domain" description="MIT" evidence="2">
    <location>
        <begin position="8"/>
        <end position="71"/>
    </location>
</feature>
<organism evidence="3 4">
    <name type="scientific">Helicostylum pulchrum</name>
    <dbReference type="NCBI Taxonomy" id="562976"/>
    <lineage>
        <taxon>Eukaryota</taxon>
        <taxon>Fungi</taxon>
        <taxon>Fungi incertae sedis</taxon>
        <taxon>Mucoromycota</taxon>
        <taxon>Mucoromycotina</taxon>
        <taxon>Mucoromycetes</taxon>
        <taxon>Mucorales</taxon>
        <taxon>Mucorineae</taxon>
        <taxon>Mucoraceae</taxon>
        <taxon>Helicostylum</taxon>
    </lineage>
</organism>
<dbReference type="SUPFAM" id="SSF116846">
    <property type="entry name" value="MIT domain"/>
    <property type="match status" value="1"/>
</dbReference>
<dbReference type="InterPro" id="IPR007330">
    <property type="entry name" value="MIT_dom"/>
</dbReference>
<protein>
    <recommendedName>
        <fullName evidence="2">MIT domain-containing protein</fullName>
    </recommendedName>
</protein>
<proteinExistence type="predicted"/>
<dbReference type="PANTHER" id="PTHR37327:SF1">
    <property type="entry name" value="MICROTUBULE INTERACTING AND TRANSPORT DOMAIN-CONTAINING PROTEIN"/>
    <property type="match status" value="1"/>
</dbReference>
<accession>A0ABP9XJN1</accession>
<dbReference type="Gene3D" id="1.20.58.80">
    <property type="entry name" value="Phosphotransferase system, lactose/cellobiose-type IIA subunit"/>
    <property type="match status" value="1"/>
</dbReference>
<name>A0ABP9XJN1_9FUNG</name>
<evidence type="ECO:0000313" key="4">
    <source>
        <dbReference type="Proteomes" id="UP001476247"/>
    </source>
</evidence>
<dbReference type="Proteomes" id="UP001476247">
    <property type="component" value="Unassembled WGS sequence"/>
</dbReference>